<protein>
    <submittedName>
        <fullName evidence="2">Uncharacterized protein</fullName>
    </submittedName>
</protein>
<dbReference type="AlphaFoldDB" id="X0TM59"/>
<feature type="region of interest" description="Disordered" evidence="1">
    <location>
        <begin position="1"/>
        <end position="25"/>
    </location>
</feature>
<evidence type="ECO:0000313" key="2">
    <source>
        <dbReference type="EMBL" id="GAF77175.1"/>
    </source>
</evidence>
<accession>X0TM59</accession>
<organism evidence="2">
    <name type="scientific">marine sediment metagenome</name>
    <dbReference type="NCBI Taxonomy" id="412755"/>
    <lineage>
        <taxon>unclassified sequences</taxon>
        <taxon>metagenomes</taxon>
        <taxon>ecological metagenomes</taxon>
    </lineage>
</organism>
<reference evidence="2" key="1">
    <citation type="journal article" date="2014" name="Front. Microbiol.">
        <title>High frequency of phylogenetically diverse reductive dehalogenase-homologous genes in deep subseafloor sedimentary metagenomes.</title>
        <authorList>
            <person name="Kawai M."/>
            <person name="Futagami T."/>
            <person name="Toyoda A."/>
            <person name="Takaki Y."/>
            <person name="Nishi S."/>
            <person name="Hori S."/>
            <person name="Arai W."/>
            <person name="Tsubouchi T."/>
            <person name="Morono Y."/>
            <person name="Uchiyama I."/>
            <person name="Ito T."/>
            <person name="Fujiyama A."/>
            <person name="Inagaki F."/>
            <person name="Takami H."/>
        </authorList>
    </citation>
    <scope>NUCLEOTIDE SEQUENCE</scope>
    <source>
        <strain evidence="2">Expedition CK06-06</strain>
    </source>
</reference>
<proteinExistence type="predicted"/>
<gene>
    <name evidence="2" type="ORF">S01H1_01059</name>
</gene>
<feature type="compositionally biased region" description="Polar residues" evidence="1">
    <location>
        <begin position="1"/>
        <end position="16"/>
    </location>
</feature>
<comment type="caution">
    <text evidence="2">The sequence shown here is derived from an EMBL/GenBank/DDBJ whole genome shotgun (WGS) entry which is preliminary data.</text>
</comment>
<name>X0TM59_9ZZZZ</name>
<dbReference type="EMBL" id="BARS01000427">
    <property type="protein sequence ID" value="GAF77175.1"/>
    <property type="molecule type" value="Genomic_DNA"/>
</dbReference>
<sequence>MEITDTSNYIRQQQPGQFRRSEDSKEPFFAHVNGQKLDSTNEQKECAVYMVNEEVVALEKEIGSYSYVPKLFDLQVGVKFNTEKINGTNKEGKIQRQYGKTEKVQVTTKQESFIDQWA</sequence>
<evidence type="ECO:0000256" key="1">
    <source>
        <dbReference type="SAM" id="MobiDB-lite"/>
    </source>
</evidence>